<evidence type="ECO:0000313" key="1">
    <source>
        <dbReference type="EMBL" id="KKL21950.1"/>
    </source>
</evidence>
<comment type="caution">
    <text evidence="1">The sequence shown here is derived from an EMBL/GenBank/DDBJ whole genome shotgun (WGS) entry which is preliminary data.</text>
</comment>
<sequence length="64" mass="7229">MTRKTVVRGRLILVGIEMWERIQGAAAAESRERGSPLSEGDWVIEQLESALMFATWDEPVEDPN</sequence>
<protein>
    <submittedName>
        <fullName evidence="1">Uncharacterized protein</fullName>
    </submittedName>
</protein>
<dbReference type="EMBL" id="LAZR01037536">
    <property type="protein sequence ID" value="KKL21950.1"/>
    <property type="molecule type" value="Genomic_DNA"/>
</dbReference>
<gene>
    <name evidence="1" type="ORF">LCGC14_2440310</name>
</gene>
<dbReference type="AlphaFoldDB" id="A0A0F9BJB5"/>
<accession>A0A0F9BJB5</accession>
<name>A0A0F9BJB5_9ZZZZ</name>
<proteinExistence type="predicted"/>
<reference evidence="1" key="1">
    <citation type="journal article" date="2015" name="Nature">
        <title>Complex archaea that bridge the gap between prokaryotes and eukaryotes.</title>
        <authorList>
            <person name="Spang A."/>
            <person name="Saw J.H."/>
            <person name="Jorgensen S.L."/>
            <person name="Zaremba-Niedzwiedzka K."/>
            <person name="Martijn J."/>
            <person name="Lind A.E."/>
            <person name="van Eijk R."/>
            <person name="Schleper C."/>
            <person name="Guy L."/>
            <person name="Ettema T.J."/>
        </authorList>
    </citation>
    <scope>NUCLEOTIDE SEQUENCE</scope>
</reference>
<organism evidence="1">
    <name type="scientific">marine sediment metagenome</name>
    <dbReference type="NCBI Taxonomy" id="412755"/>
    <lineage>
        <taxon>unclassified sequences</taxon>
        <taxon>metagenomes</taxon>
        <taxon>ecological metagenomes</taxon>
    </lineage>
</organism>